<accession>A0ABU1J6F4</accession>
<organism evidence="1 2">
    <name type="scientific">Paenibacillus hunanensis</name>
    <dbReference type="NCBI Taxonomy" id="539262"/>
    <lineage>
        <taxon>Bacteria</taxon>
        <taxon>Bacillati</taxon>
        <taxon>Bacillota</taxon>
        <taxon>Bacilli</taxon>
        <taxon>Bacillales</taxon>
        <taxon>Paenibacillaceae</taxon>
        <taxon>Paenibacillus</taxon>
    </lineage>
</organism>
<proteinExistence type="predicted"/>
<protein>
    <submittedName>
        <fullName evidence="1">Uncharacterized protein</fullName>
    </submittedName>
</protein>
<name>A0ABU1J6F4_9BACL</name>
<reference evidence="1 2" key="1">
    <citation type="submission" date="2023-07" db="EMBL/GenBank/DDBJ databases">
        <title>Genomic Encyclopedia of Type Strains, Phase IV (KMG-IV): sequencing the most valuable type-strain genomes for metagenomic binning, comparative biology and taxonomic classification.</title>
        <authorList>
            <person name="Goeker M."/>
        </authorList>
    </citation>
    <scope>NUCLEOTIDE SEQUENCE [LARGE SCALE GENOMIC DNA]</scope>
    <source>
        <strain evidence="1 2">DSM 22170</strain>
    </source>
</reference>
<dbReference type="RefSeq" id="WP_188778668.1">
    <property type="nucleotide sequence ID" value="NZ_BMMB01000022.1"/>
</dbReference>
<dbReference type="EMBL" id="JAVDQH010000046">
    <property type="protein sequence ID" value="MDR6246815.1"/>
    <property type="molecule type" value="Genomic_DNA"/>
</dbReference>
<dbReference type="Proteomes" id="UP001185028">
    <property type="component" value="Unassembled WGS sequence"/>
</dbReference>
<gene>
    <name evidence="1" type="ORF">JOC58_004775</name>
</gene>
<comment type="caution">
    <text evidence="1">The sequence shown here is derived from an EMBL/GenBank/DDBJ whole genome shotgun (WGS) entry which is preliminary data.</text>
</comment>
<sequence>MNIIKSGKCNNSPKNAFVEDFTIRILTSCGQGSEAISIHWYGESFQRQPDTIQVIDAISHGKIGAANGMVSVGDTEYGFAAFVEFKTTKATEVSDIKLYIVEV</sequence>
<keyword evidence="2" id="KW-1185">Reference proteome</keyword>
<evidence type="ECO:0000313" key="1">
    <source>
        <dbReference type="EMBL" id="MDR6246815.1"/>
    </source>
</evidence>
<evidence type="ECO:0000313" key="2">
    <source>
        <dbReference type="Proteomes" id="UP001185028"/>
    </source>
</evidence>